<dbReference type="Gene3D" id="1.25.40.20">
    <property type="entry name" value="Ankyrin repeat-containing domain"/>
    <property type="match status" value="1"/>
</dbReference>
<dbReference type="PANTHER" id="PTHR46680:SF3">
    <property type="entry name" value="NF-KAPPA-B INHIBITOR CACTUS"/>
    <property type="match status" value="1"/>
</dbReference>
<sequence length="486" mass="53695">MSNKNTAEFKSGNKNSDEESCQKKEFLGNVDFDLAPGTDSGFLSGPQNSFFQEHEESKQSSAENIGNNFNSQNPNIGKSVHRDGISANIGEHCEKAAKELCIVDSGCIEEEEYESNDLHADTEPHAIVQPNTRSRPQVNQTSASEVTSSQDNKMKTKQDVDAHISERFSNLSLQHGTINDLGASCKDSTVDPEQAKPTKASAELNKLPAWEQYYQQNDEGDTYLHLACISGYDNVVAALFRLAIHPCLLDIKNDYGQTPLHLAALTKQRKIMRMLLLAGAKPTLRDNNGNTALHIACMSGDEQCVNALTVPFSASEINEAHRQYGYRSNDKRVSSLSYASLPTGLEIRNYNGEYCVHLAAEGGHLQILKTLVQSGADINAREGKGGYTPLHISIEKGNEELFNFLLDDCKPNLETTTFGRLTAYQLTCILKRSQMQSSLEKYGAEPLSPPESEYESSDDESDFEESKNYERFVEPGYFGGNVMAVM</sequence>
<feature type="compositionally biased region" description="Polar residues" evidence="4">
    <location>
        <begin position="1"/>
        <end position="14"/>
    </location>
</feature>
<evidence type="ECO:0000256" key="4">
    <source>
        <dbReference type="SAM" id="MobiDB-lite"/>
    </source>
</evidence>
<dbReference type="AlphaFoldDB" id="A0A0K8VYZ0"/>
<feature type="region of interest" description="Disordered" evidence="4">
    <location>
        <begin position="35"/>
        <end position="82"/>
    </location>
</feature>
<evidence type="ECO:0000313" key="5">
    <source>
        <dbReference type="EMBL" id="JAI26358.1"/>
    </source>
</evidence>
<keyword evidence="2 3" id="KW-0040">ANK repeat</keyword>
<dbReference type="GO" id="GO:0005829">
    <property type="term" value="C:cytosol"/>
    <property type="evidence" value="ECO:0007669"/>
    <property type="project" value="TreeGrafter"/>
</dbReference>
<dbReference type="InterPro" id="IPR036770">
    <property type="entry name" value="Ankyrin_rpt-contain_sf"/>
</dbReference>
<dbReference type="PROSITE" id="PS50297">
    <property type="entry name" value="ANK_REP_REGION"/>
    <property type="match status" value="3"/>
</dbReference>
<accession>A0A0K8VYZ0</accession>
<feature type="compositionally biased region" description="Polar residues" evidence="4">
    <location>
        <begin position="129"/>
        <end position="151"/>
    </location>
</feature>
<gene>
    <name evidence="6" type="primary">cact_2</name>
    <name evidence="5" type="synonym">cact_4</name>
    <name evidence="6" type="ORF">c0_g2_i4</name>
    <name evidence="5" type="ORF">c0_g2_i6</name>
</gene>
<dbReference type="SUPFAM" id="SSF48403">
    <property type="entry name" value="Ankyrin repeat"/>
    <property type="match status" value="1"/>
</dbReference>
<feature type="region of interest" description="Disordered" evidence="4">
    <location>
        <begin position="128"/>
        <end position="159"/>
    </location>
</feature>
<dbReference type="InterPro" id="IPR002110">
    <property type="entry name" value="Ankyrin_rpt"/>
</dbReference>
<evidence type="ECO:0000256" key="2">
    <source>
        <dbReference type="ARBA" id="ARBA00023043"/>
    </source>
</evidence>
<dbReference type="EMBL" id="GDHF01025956">
    <property type="protein sequence ID" value="JAI26358.1"/>
    <property type="molecule type" value="Transcribed_RNA"/>
</dbReference>
<feature type="repeat" description="ANK" evidence="3">
    <location>
        <begin position="385"/>
        <end position="407"/>
    </location>
</feature>
<protein>
    <submittedName>
        <fullName evidence="6">NF-kappa-B inhibitor cactus</fullName>
    </submittedName>
</protein>
<dbReference type="GeneID" id="108965814"/>
<dbReference type="PANTHER" id="PTHR46680">
    <property type="entry name" value="NF-KAPPA-B INHIBITOR ALPHA"/>
    <property type="match status" value="1"/>
</dbReference>
<dbReference type="EMBL" id="GDHF01008534">
    <property type="protein sequence ID" value="JAI43780.1"/>
    <property type="molecule type" value="Transcribed_RNA"/>
</dbReference>
<dbReference type="PROSITE" id="PS50088">
    <property type="entry name" value="ANK_REPEAT"/>
    <property type="match status" value="3"/>
</dbReference>
<evidence type="ECO:0000256" key="3">
    <source>
        <dbReference type="PROSITE-ProRule" id="PRU00023"/>
    </source>
</evidence>
<evidence type="ECO:0000313" key="6">
    <source>
        <dbReference type="EMBL" id="JAI43780.1"/>
    </source>
</evidence>
<proteinExistence type="predicted"/>
<dbReference type="OrthoDB" id="20727at2759"/>
<reference evidence="6" key="1">
    <citation type="submission" date="2015-06" db="EMBL/GenBank/DDBJ databases">
        <authorList>
            <person name="Hoefler B.C."/>
            <person name="Straight P.D."/>
        </authorList>
    </citation>
    <scope>NUCLEOTIDE SEQUENCE</scope>
</reference>
<feature type="repeat" description="ANK" evidence="3">
    <location>
        <begin position="351"/>
        <end position="383"/>
    </location>
</feature>
<feature type="region of interest" description="Disordered" evidence="4">
    <location>
        <begin position="1"/>
        <end position="22"/>
    </location>
</feature>
<dbReference type="PRINTS" id="PR01415">
    <property type="entry name" value="ANKYRIN"/>
</dbReference>
<dbReference type="Pfam" id="PF12796">
    <property type="entry name" value="Ank_2"/>
    <property type="match status" value="2"/>
</dbReference>
<feature type="compositionally biased region" description="Acidic residues" evidence="4">
    <location>
        <begin position="452"/>
        <end position="463"/>
    </location>
</feature>
<organism evidence="6">
    <name type="scientific">Bactrocera latifrons</name>
    <name type="common">Malaysian fruit fly</name>
    <name type="synonym">Chaetodacus latifrons</name>
    <dbReference type="NCBI Taxonomy" id="174628"/>
    <lineage>
        <taxon>Eukaryota</taxon>
        <taxon>Metazoa</taxon>
        <taxon>Ecdysozoa</taxon>
        <taxon>Arthropoda</taxon>
        <taxon>Hexapoda</taxon>
        <taxon>Insecta</taxon>
        <taxon>Pterygota</taxon>
        <taxon>Neoptera</taxon>
        <taxon>Endopterygota</taxon>
        <taxon>Diptera</taxon>
        <taxon>Brachycera</taxon>
        <taxon>Muscomorpha</taxon>
        <taxon>Tephritoidea</taxon>
        <taxon>Tephritidae</taxon>
        <taxon>Bactrocera</taxon>
        <taxon>Bactrocera</taxon>
    </lineage>
</organism>
<dbReference type="GO" id="GO:0071356">
    <property type="term" value="P:cellular response to tumor necrosis factor"/>
    <property type="evidence" value="ECO:0007669"/>
    <property type="project" value="TreeGrafter"/>
</dbReference>
<dbReference type="GO" id="GO:0051059">
    <property type="term" value="F:NF-kappaB binding"/>
    <property type="evidence" value="ECO:0007669"/>
    <property type="project" value="TreeGrafter"/>
</dbReference>
<evidence type="ECO:0000256" key="1">
    <source>
        <dbReference type="ARBA" id="ARBA00022737"/>
    </source>
</evidence>
<name>A0A0K8VYZ0_BACLA</name>
<keyword evidence="1" id="KW-0677">Repeat</keyword>
<dbReference type="SMART" id="SM00248">
    <property type="entry name" value="ANK"/>
    <property type="match status" value="5"/>
</dbReference>
<dbReference type="InterPro" id="IPR051070">
    <property type="entry name" value="NF-kappa-B_inhibitor"/>
</dbReference>
<feature type="repeat" description="ANK" evidence="3">
    <location>
        <begin position="255"/>
        <end position="287"/>
    </location>
</feature>
<feature type="compositionally biased region" description="Polar residues" evidence="4">
    <location>
        <begin position="59"/>
        <end position="76"/>
    </location>
</feature>
<feature type="region of interest" description="Disordered" evidence="4">
    <location>
        <begin position="440"/>
        <end position="467"/>
    </location>
</feature>